<dbReference type="EMBL" id="CP021252">
    <property type="protein sequence ID" value="ART21978.1"/>
    <property type="molecule type" value="Genomic_DNA"/>
</dbReference>
<accession>A0A2Z2J9P8</accession>
<gene>
    <name evidence="3" type="ORF">CBE89_11105</name>
</gene>
<evidence type="ECO:0000256" key="2">
    <source>
        <dbReference type="SAM" id="Phobius"/>
    </source>
</evidence>
<dbReference type="Pfam" id="PF11222">
    <property type="entry name" value="DUF3017"/>
    <property type="match status" value="1"/>
</dbReference>
<dbReference type="AlphaFoldDB" id="A0A2Z2J9P8"/>
<dbReference type="RefSeq" id="WP_086892000.1">
    <property type="nucleotide sequence ID" value="NZ_CP021252.1"/>
</dbReference>
<dbReference type="KEGG" id="cstr:CBE89_11105"/>
<name>A0A2Z2J9P8_CORST</name>
<dbReference type="Proteomes" id="UP000250197">
    <property type="component" value="Chromosome"/>
</dbReference>
<proteinExistence type="predicted"/>
<protein>
    <recommendedName>
        <fullName evidence="5">DUF3017 domain-containing protein</fullName>
    </recommendedName>
</protein>
<reference evidence="3 4" key="1">
    <citation type="submission" date="2017-05" db="EMBL/GenBank/DDBJ databases">
        <title>Complete genome sequence of Corynebacterium striatum KC-Na-1 isolated from Neophocaena asiaeorientalis in Korea.</title>
        <authorList>
            <person name="Kim J.H."/>
            <person name="Lee K."/>
        </authorList>
    </citation>
    <scope>NUCLEOTIDE SEQUENCE [LARGE SCALE GENOMIC DNA]</scope>
    <source>
        <strain evidence="3 4">KC-Na-01</strain>
    </source>
</reference>
<feature type="region of interest" description="Disordered" evidence="1">
    <location>
        <begin position="1"/>
        <end position="21"/>
    </location>
</feature>
<feature type="transmembrane region" description="Helical" evidence="2">
    <location>
        <begin position="96"/>
        <end position="116"/>
    </location>
</feature>
<evidence type="ECO:0000313" key="4">
    <source>
        <dbReference type="Proteomes" id="UP000250197"/>
    </source>
</evidence>
<evidence type="ECO:0000313" key="3">
    <source>
        <dbReference type="EMBL" id="ART21978.1"/>
    </source>
</evidence>
<feature type="transmembrane region" description="Helical" evidence="2">
    <location>
        <begin position="32"/>
        <end position="53"/>
    </location>
</feature>
<keyword evidence="2" id="KW-0472">Membrane</keyword>
<evidence type="ECO:0008006" key="5">
    <source>
        <dbReference type="Google" id="ProtNLM"/>
    </source>
</evidence>
<feature type="transmembrane region" description="Helical" evidence="2">
    <location>
        <begin position="60"/>
        <end position="76"/>
    </location>
</feature>
<evidence type="ECO:0000256" key="1">
    <source>
        <dbReference type="SAM" id="MobiDB-lite"/>
    </source>
</evidence>
<keyword evidence="2" id="KW-0812">Transmembrane</keyword>
<dbReference type="InterPro" id="IPR021385">
    <property type="entry name" value="DUF3017"/>
</dbReference>
<sequence length="117" mass="12503">MASEKGAAHRAKDLNLDNPHDVKLRPSRLPTAVQWVAVGLFVAGVALSAVFAISAHWRRATVVLGASLLWLSLVRLTCDSRIVGVLAVRSRRFDATYTACLGALMTFLAVSVDSLGS</sequence>
<keyword evidence="2" id="KW-1133">Transmembrane helix</keyword>
<organism evidence="3 4">
    <name type="scientific">Corynebacterium striatum</name>
    <dbReference type="NCBI Taxonomy" id="43770"/>
    <lineage>
        <taxon>Bacteria</taxon>
        <taxon>Bacillati</taxon>
        <taxon>Actinomycetota</taxon>
        <taxon>Actinomycetes</taxon>
        <taxon>Mycobacteriales</taxon>
        <taxon>Corynebacteriaceae</taxon>
        <taxon>Corynebacterium</taxon>
    </lineage>
</organism>